<dbReference type="InterPro" id="IPR036059">
    <property type="entry name" value="TldD/PmbA_sf"/>
</dbReference>
<dbReference type="SUPFAM" id="SSF111283">
    <property type="entry name" value="Putative modulator of DNA gyrase, PmbA/TldD"/>
    <property type="match status" value="1"/>
</dbReference>
<keyword evidence="3" id="KW-0378">Hydrolase</keyword>
<evidence type="ECO:0000313" key="9">
    <source>
        <dbReference type="Proteomes" id="UP000199512"/>
    </source>
</evidence>
<evidence type="ECO:0000256" key="2">
    <source>
        <dbReference type="ARBA" id="ARBA00022670"/>
    </source>
</evidence>
<evidence type="ECO:0008006" key="10">
    <source>
        <dbReference type="Google" id="ProtNLM"/>
    </source>
</evidence>
<evidence type="ECO:0000259" key="7">
    <source>
        <dbReference type="Pfam" id="PF19290"/>
    </source>
</evidence>
<dbReference type="InterPro" id="IPR002510">
    <property type="entry name" value="Metalloprtase-TldD/E_N"/>
</dbReference>
<dbReference type="InterPro" id="IPR051463">
    <property type="entry name" value="Peptidase_U62_metallo"/>
</dbReference>
<keyword evidence="4" id="KW-0482">Metalloprotease</keyword>
<dbReference type="Pfam" id="PF19289">
    <property type="entry name" value="PmbA_TldD_3rd"/>
    <property type="match status" value="1"/>
</dbReference>
<feature type="domain" description="Metalloprotease TldD/E N-terminal" evidence="5">
    <location>
        <begin position="22"/>
        <end position="85"/>
    </location>
</feature>
<dbReference type="InterPro" id="IPR035068">
    <property type="entry name" value="TldD/PmbA_N"/>
</dbReference>
<dbReference type="InterPro" id="IPR025502">
    <property type="entry name" value="TldD"/>
</dbReference>
<dbReference type="AlphaFoldDB" id="A0A1H8I1Z4"/>
<proteinExistence type="inferred from homology"/>
<dbReference type="STRING" id="215200.SAMN05216454_1073"/>
<accession>A0A1H8I1Z4</accession>
<evidence type="ECO:0000259" key="5">
    <source>
        <dbReference type="Pfam" id="PF01523"/>
    </source>
</evidence>
<keyword evidence="9" id="KW-1185">Reference proteome</keyword>
<reference evidence="8 9" key="1">
    <citation type="submission" date="2016-10" db="EMBL/GenBank/DDBJ databases">
        <authorList>
            <person name="de Groot N.N."/>
        </authorList>
    </citation>
    <scope>NUCLEOTIDE SEQUENCE [LARGE SCALE GENOMIC DNA]</scope>
    <source>
        <strain evidence="8 9">Calf135</strain>
    </source>
</reference>
<dbReference type="EMBL" id="FODF01000007">
    <property type="protein sequence ID" value="SEN62145.1"/>
    <property type="molecule type" value="Genomic_DNA"/>
</dbReference>
<dbReference type="RefSeq" id="WP_091975452.1">
    <property type="nucleotide sequence ID" value="NZ_FODF01000007.1"/>
</dbReference>
<dbReference type="InterPro" id="IPR045569">
    <property type="entry name" value="Metalloprtase-TldD/E_C"/>
</dbReference>
<dbReference type="GO" id="GO:0005829">
    <property type="term" value="C:cytosol"/>
    <property type="evidence" value="ECO:0007669"/>
    <property type="project" value="TreeGrafter"/>
</dbReference>
<dbReference type="PIRSF" id="PIRSF004919">
    <property type="entry name" value="TldD"/>
    <property type="match status" value="1"/>
</dbReference>
<feature type="domain" description="Metalloprotease TldD/E C-terminal" evidence="6">
    <location>
        <begin position="227"/>
        <end position="459"/>
    </location>
</feature>
<dbReference type="GO" id="GO:0006508">
    <property type="term" value="P:proteolysis"/>
    <property type="evidence" value="ECO:0007669"/>
    <property type="project" value="UniProtKB-KW"/>
</dbReference>
<evidence type="ECO:0000256" key="1">
    <source>
        <dbReference type="ARBA" id="ARBA00005836"/>
    </source>
</evidence>
<organism evidence="8 9">
    <name type="scientific">Peptostreptococcus russellii</name>
    <dbReference type="NCBI Taxonomy" id="215200"/>
    <lineage>
        <taxon>Bacteria</taxon>
        <taxon>Bacillati</taxon>
        <taxon>Bacillota</taxon>
        <taxon>Clostridia</taxon>
        <taxon>Peptostreptococcales</taxon>
        <taxon>Peptostreptococcaceae</taxon>
        <taxon>Peptostreptococcus</taxon>
    </lineage>
</organism>
<evidence type="ECO:0000259" key="6">
    <source>
        <dbReference type="Pfam" id="PF19289"/>
    </source>
</evidence>
<keyword evidence="2" id="KW-0645">Protease</keyword>
<dbReference type="OrthoDB" id="9803213at2"/>
<sequence>MLDKKVVYNVITAAIDSGADFAEIFAEDRINTNLLFSDNKIENAVLGNDFGVGIRLIKGFNTIYAYTNDVSENNLISVAKEAARAFKSPSQKKVMNFINRDIEINNTPIKIYPADVELKKKLDILRHSHDIMLNYDEIIVQASSAYADSDQKILIANSEGLFERDRRVRTRIMQNAVASYNGDIQSGSSSPGAAMGFEFFDTIDIDDIAKEAARVAVTMAKSPYAPSGKMPVIMDNAFGGVLFHEACGHGLEAEFVSKNSSVYAGKLGEKIASDLVTAIDDGTIKNQWGSSNIDDEGTPTQRNVLIENGVLKSYLVDNLNGKRMGMKSTGSARRQSYKYAPTSRMNNTFIDKGNSSFEEMVSGVDFGLYAAKLGGGSVDVVTGEFNFAVMEGYIIKNGKIDHSVKGASLVGTGLEVLKNIDMIGKDLKLAEGVCGASSGSIPAGVGQPQVRIKGLTVGGRE</sequence>
<feature type="domain" description="Metalloprotease TldD/E central" evidence="7">
    <location>
        <begin position="112"/>
        <end position="219"/>
    </location>
</feature>
<dbReference type="Gene3D" id="3.30.2290.10">
    <property type="entry name" value="PmbA/TldD superfamily"/>
    <property type="match status" value="1"/>
</dbReference>
<dbReference type="Pfam" id="PF01523">
    <property type="entry name" value="PmbA_TldD_1st"/>
    <property type="match status" value="1"/>
</dbReference>
<evidence type="ECO:0000256" key="4">
    <source>
        <dbReference type="ARBA" id="ARBA00023049"/>
    </source>
</evidence>
<dbReference type="FunFam" id="3.30.2290.10:FF:000003">
    <property type="entry name" value="Zinc-dependent protease, TldD/PmbA family"/>
    <property type="match status" value="1"/>
</dbReference>
<protein>
    <recommendedName>
        <fullName evidence="10">Peptidase C69</fullName>
    </recommendedName>
</protein>
<gene>
    <name evidence="8" type="ORF">SAMN05216454_1073</name>
</gene>
<evidence type="ECO:0000313" key="8">
    <source>
        <dbReference type="EMBL" id="SEN62145.1"/>
    </source>
</evidence>
<dbReference type="Pfam" id="PF19290">
    <property type="entry name" value="PmbA_TldD_2nd"/>
    <property type="match status" value="1"/>
</dbReference>
<dbReference type="InterPro" id="IPR045570">
    <property type="entry name" value="Metalloprtase-TldD/E_cen_dom"/>
</dbReference>
<dbReference type="Proteomes" id="UP000199512">
    <property type="component" value="Unassembled WGS sequence"/>
</dbReference>
<dbReference type="GO" id="GO:0008237">
    <property type="term" value="F:metallopeptidase activity"/>
    <property type="evidence" value="ECO:0007669"/>
    <property type="project" value="UniProtKB-KW"/>
</dbReference>
<dbReference type="PANTHER" id="PTHR30624:SF4">
    <property type="entry name" value="METALLOPROTEASE TLDD"/>
    <property type="match status" value="1"/>
</dbReference>
<name>A0A1H8I1Z4_9FIRM</name>
<evidence type="ECO:0000256" key="3">
    <source>
        <dbReference type="ARBA" id="ARBA00022801"/>
    </source>
</evidence>
<comment type="similarity">
    <text evidence="1">Belongs to the peptidase U62 family.</text>
</comment>
<dbReference type="PANTHER" id="PTHR30624">
    <property type="entry name" value="UNCHARACTERIZED PROTEIN TLDD AND PMBA"/>
    <property type="match status" value="1"/>
</dbReference>